<dbReference type="EMBL" id="CP003096">
    <property type="protein sequence ID" value="AER67073.1"/>
    <property type="molecule type" value="Genomic_DNA"/>
</dbReference>
<dbReference type="PANTHER" id="PTHR23089">
    <property type="entry name" value="HISTIDINE TRIAD HIT PROTEIN"/>
    <property type="match status" value="1"/>
</dbReference>
<evidence type="ECO:0000256" key="2">
    <source>
        <dbReference type="PIRSR" id="PIRSR601310-3"/>
    </source>
</evidence>
<sequence length="113" mass="12707">MSDDCIFCRIIKGELPAQFVYKDEKVVVIRDINPQAPTHLLVIPREHVPSADKVEDPSLWSQVMGVATKVAKDLGLVEDGYRVVLNCGDRAGQTIYHLHVHVLSGRFFRWPPG</sequence>
<dbReference type="InterPro" id="IPR019808">
    <property type="entry name" value="Histidine_triad_CS"/>
</dbReference>
<feature type="domain" description="HIT" evidence="4">
    <location>
        <begin position="6"/>
        <end position="113"/>
    </location>
</feature>
<feature type="active site" description="Tele-AMP-histidine intermediate" evidence="1">
    <location>
        <position position="99"/>
    </location>
</feature>
<dbReference type="CDD" id="cd01276">
    <property type="entry name" value="PKCI_related"/>
    <property type="match status" value="1"/>
</dbReference>
<dbReference type="PROSITE" id="PS00892">
    <property type="entry name" value="HIT_1"/>
    <property type="match status" value="1"/>
</dbReference>
<dbReference type="InterPro" id="IPR011146">
    <property type="entry name" value="HIT-like"/>
</dbReference>
<organism evidence="5 6">
    <name type="scientific">Thermovirga lienii (strain ATCC BAA-1197 / DSM 17291 / Cas60314)</name>
    <dbReference type="NCBI Taxonomy" id="580340"/>
    <lineage>
        <taxon>Bacteria</taxon>
        <taxon>Thermotogati</taxon>
        <taxon>Synergistota</taxon>
        <taxon>Synergistia</taxon>
        <taxon>Synergistales</taxon>
        <taxon>Thermovirgaceae</taxon>
        <taxon>Thermovirga</taxon>
    </lineage>
</organism>
<dbReference type="InterPro" id="IPR001310">
    <property type="entry name" value="Histidine_triad_HIT"/>
</dbReference>
<reference evidence="5 6" key="2">
    <citation type="journal article" date="2012" name="Stand. Genomic Sci.">
        <title>Genome sequence of the moderately thermophilic, amino-acid-degrading and sulfur-reducing bacterium Thermovirga lienii type strain (Cas60314(T)).</title>
        <authorList>
            <person name="Goker M."/>
            <person name="Saunders E."/>
            <person name="Lapidus A."/>
            <person name="Nolan M."/>
            <person name="Lucas S."/>
            <person name="Hammon N."/>
            <person name="Deshpande S."/>
            <person name="Cheng J.F."/>
            <person name="Han C."/>
            <person name="Tapia R."/>
            <person name="Goodwin L.A."/>
            <person name="Pitluck S."/>
            <person name="Liolios K."/>
            <person name="Mavromatis K."/>
            <person name="Pagani I."/>
            <person name="Ivanova N."/>
            <person name="Mikhailova N."/>
            <person name="Pati A."/>
            <person name="Chen A."/>
            <person name="Palaniappan K."/>
            <person name="Land M."/>
            <person name="Chang Y.J."/>
            <person name="Jeffries C.D."/>
            <person name="Brambilla E.M."/>
            <person name="Rohde M."/>
            <person name="Spring S."/>
            <person name="Detter J.C."/>
            <person name="Woyke T."/>
            <person name="Bristow J."/>
            <person name="Eisen J.A."/>
            <person name="Markowitz V."/>
            <person name="Hugenholtz P."/>
            <person name="Kyrpides N.C."/>
            <person name="Klenk H.P."/>
        </authorList>
    </citation>
    <scope>NUCLEOTIDE SEQUENCE [LARGE SCALE GENOMIC DNA]</scope>
    <source>
        <strain evidence="6">ATCC BAA-1197 / DSM 17291 / Cas60314</strain>
    </source>
</reference>
<dbReference type="PROSITE" id="PS51084">
    <property type="entry name" value="HIT_2"/>
    <property type="match status" value="1"/>
</dbReference>
<dbReference type="AlphaFoldDB" id="G7V6G0"/>
<name>G7V6G0_THELD</name>
<evidence type="ECO:0000313" key="5">
    <source>
        <dbReference type="EMBL" id="AER67073.1"/>
    </source>
</evidence>
<evidence type="ECO:0000259" key="4">
    <source>
        <dbReference type="PROSITE" id="PS51084"/>
    </source>
</evidence>
<accession>G7V6G0</accession>
<evidence type="ECO:0000313" key="6">
    <source>
        <dbReference type="Proteomes" id="UP000005868"/>
    </source>
</evidence>
<proteinExistence type="predicted"/>
<dbReference type="Proteomes" id="UP000005868">
    <property type="component" value="Chromosome"/>
</dbReference>
<dbReference type="Pfam" id="PF01230">
    <property type="entry name" value="HIT"/>
    <property type="match status" value="1"/>
</dbReference>
<dbReference type="HOGENOM" id="CLU_056776_8_1_0"/>
<dbReference type="Gene3D" id="3.30.428.10">
    <property type="entry name" value="HIT-like"/>
    <property type="match status" value="1"/>
</dbReference>
<keyword evidence="6" id="KW-1185">Reference proteome</keyword>
<dbReference type="GO" id="GO:0003824">
    <property type="term" value="F:catalytic activity"/>
    <property type="evidence" value="ECO:0007669"/>
    <property type="project" value="InterPro"/>
</dbReference>
<gene>
    <name evidence="5" type="ordered locus">Tlie_1344</name>
</gene>
<protein>
    <submittedName>
        <fullName evidence="5">Histidine triad (HIT) protein</fullName>
    </submittedName>
</protein>
<dbReference type="eggNOG" id="COG0537">
    <property type="taxonomic scope" value="Bacteria"/>
</dbReference>
<dbReference type="SUPFAM" id="SSF54197">
    <property type="entry name" value="HIT-like"/>
    <property type="match status" value="1"/>
</dbReference>
<evidence type="ECO:0000256" key="3">
    <source>
        <dbReference type="PROSITE-ProRule" id="PRU00464"/>
    </source>
</evidence>
<evidence type="ECO:0000256" key="1">
    <source>
        <dbReference type="PIRSR" id="PIRSR601310-1"/>
    </source>
</evidence>
<feature type="short sequence motif" description="Histidine triad motif" evidence="2 3">
    <location>
        <begin position="97"/>
        <end position="101"/>
    </location>
</feature>
<dbReference type="InterPro" id="IPR036265">
    <property type="entry name" value="HIT-like_sf"/>
</dbReference>
<dbReference type="KEGG" id="tli:Tlie_1344"/>
<reference evidence="6" key="1">
    <citation type="submission" date="2011-10" db="EMBL/GenBank/DDBJ databases">
        <title>The complete genome of chromosome of Thermovirga lienii DSM 17291.</title>
        <authorList>
            <consortium name="US DOE Joint Genome Institute (JGI-PGF)"/>
            <person name="Lucas S."/>
            <person name="Copeland A."/>
            <person name="Lapidus A."/>
            <person name="Glavina del Rio T."/>
            <person name="Dalin E."/>
            <person name="Tice H."/>
            <person name="Bruce D."/>
            <person name="Goodwin L."/>
            <person name="Pitluck S."/>
            <person name="Peters L."/>
            <person name="Mikhailova N."/>
            <person name="Saunders E."/>
            <person name="Kyrpides N."/>
            <person name="Mavromatis K."/>
            <person name="Ivanova N."/>
            <person name="Last F.I."/>
            <person name="Brettin T."/>
            <person name="Detter J.C."/>
            <person name="Han C."/>
            <person name="Larimer F."/>
            <person name="Land M."/>
            <person name="Hauser L."/>
            <person name="Markowitz V."/>
            <person name="Cheng J.-F."/>
            <person name="Hugenholtz P."/>
            <person name="Woyke T."/>
            <person name="Wu D."/>
            <person name="Spring S."/>
            <person name="Schroeder M."/>
            <person name="Brambilla E.-M."/>
            <person name="Klenk H.-P."/>
            <person name="Eisen J.A."/>
        </authorList>
    </citation>
    <scope>NUCLEOTIDE SEQUENCE [LARGE SCALE GENOMIC DNA]</scope>
    <source>
        <strain evidence="6">ATCC BAA-1197 / DSM 17291 / Cas60314</strain>
    </source>
</reference>
<dbReference type="PRINTS" id="PR00332">
    <property type="entry name" value="HISTRIAD"/>
</dbReference>
<dbReference type="STRING" id="580340.Tlie_1344"/>